<keyword evidence="6 8" id="KW-0472">Membrane</keyword>
<feature type="transmembrane region" description="Helical" evidence="8">
    <location>
        <begin position="339"/>
        <end position="358"/>
    </location>
</feature>
<dbReference type="OrthoDB" id="4571067at2"/>
<feature type="transmembrane region" description="Helical" evidence="8">
    <location>
        <begin position="272"/>
        <end position="294"/>
    </location>
</feature>
<evidence type="ECO:0000313" key="9">
    <source>
        <dbReference type="EMBL" id="TCK20771.1"/>
    </source>
</evidence>
<organism evidence="9 10">
    <name type="scientific">Pseudonocardia endophytica</name>
    <dbReference type="NCBI Taxonomy" id="401976"/>
    <lineage>
        <taxon>Bacteria</taxon>
        <taxon>Bacillati</taxon>
        <taxon>Actinomycetota</taxon>
        <taxon>Actinomycetes</taxon>
        <taxon>Pseudonocardiales</taxon>
        <taxon>Pseudonocardiaceae</taxon>
        <taxon>Pseudonocardia</taxon>
    </lineage>
</organism>
<feature type="transmembrane region" description="Helical" evidence="8">
    <location>
        <begin position="180"/>
        <end position="205"/>
    </location>
</feature>
<dbReference type="Pfam" id="PF09594">
    <property type="entry name" value="GT87"/>
    <property type="match status" value="1"/>
</dbReference>
<evidence type="ECO:0000256" key="7">
    <source>
        <dbReference type="ARBA" id="ARBA00024033"/>
    </source>
</evidence>
<dbReference type="GO" id="GO:0005886">
    <property type="term" value="C:plasma membrane"/>
    <property type="evidence" value="ECO:0007669"/>
    <property type="project" value="UniProtKB-SubCell"/>
</dbReference>
<dbReference type="AlphaFoldDB" id="A0A4R1HIJ3"/>
<evidence type="ECO:0000256" key="6">
    <source>
        <dbReference type="ARBA" id="ARBA00023136"/>
    </source>
</evidence>
<sequence>MALLAVGNTPLLLLVPSTDMPRMHVDFETFRASAVALLHGGDIYDAGAVLHNLNPPVLAAMFAPLGLLDPVVGYRILVGITVLIAVGCVLATTRELGIGRWWGGLALLALLASSPLHGTILLGQIYGLLLLGVTAGWLAERRGHPLLAAVLYGVTVAVKPSLAPLLLLPAVQRRWPEFRAGLLAAAAATLVGLLAAGPSSGWHWLRMVLAEPVATIPDNASLPGLAIRWGLPSVVGTVVGGLIVVGTLWWFRSRTLRYGPDAAHGTDPAGTAPWAVLAAGLLAAPISWHNYLILLWPGLLLVVASGRQGDARRAVVAALFALATVPVSYADLWPAGNPVSAVALALYSAILAVTWLTLLRPAVGPSVPVTTALSDSFRSAEVVPRPPG</sequence>
<keyword evidence="5 8" id="KW-1133">Transmembrane helix</keyword>
<evidence type="ECO:0000256" key="3">
    <source>
        <dbReference type="ARBA" id="ARBA00022679"/>
    </source>
</evidence>
<keyword evidence="4 8" id="KW-0812">Transmembrane</keyword>
<proteinExistence type="inferred from homology"/>
<evidence type="ECO:0000256" key="2">
    <source>
        <dbReference type="ARBA" id="ARBA00022475"/>
    </source>
</evidence>
<feature type="transmembrane region" description="Helical" evidence="8">
    <location>
        <begin position="72"/>
        <end position="93"/>
    </location>
</feature>
<feature type="transmembrane region" description="Helical" evidence="8">
    <location>
        <begin position="105"/>
        <end position="126"/>
    </location>
</feature>
<dbReference type="Proteomes" id="UP000295560">
    <property type="component" value="Unassembled WGS sequence"/>
</dbReference>
<feature type="transmembrane region" description="Helical" evidence="8">
    <location>
        <begin position="225"/>
        <end position="251"/>
    </location>
</feature>
<evidence type="ECO:0000256" key="1">
    <source>
        <dbReference type="ARBA" id="ARBA00004651"/>
    </source>
</evidence>
<dbReference type="GO" id="GO:0016758">
    <property type="term" value="F:hexosyltransferase activity"/>
    <property type="evidence" value="ECO:0007669"/>
    <property type="project" value="InterPro"/>
</dbReference>
<keyword evidence="3 9" id="KW-0808">Transferase</keyword>
<evidence type="ECO:0000313" key="10">
    <source>
        <dbReference type="Proteomes" id="UP000295560"/>
    </source>
</evidence>
<dbReference type="EMBL" id="SMFZ01000002">
    <property type="protein sequence ID" value="TCK20771.1"/>
    <property type="molecule type" value="Genomic_DNA"/>
</dbReference>
<accession>A0A4R1HIJ3</accession>
<dbReference type="RefSeq" id="WP_132429619.1">
    <property type="nucleotide sequence ID" value="NZ_SMFZ01000002.1"/>
</dbReference>
<feature type="transmembrane region" description="Helical" evidence="8">
    <location>
        <begin position="146"/>
        <end position="168"/>
    </location>
</feature>
<protein>
    <submittedName>
        <fullName evidence="9">Arabinofuranan 3-O-arabinosyltransferase</fullName>
    </submittedName>
</protein>
<dbReference type="InterPro" id="IPR018584">
    <property type="entry name" value="GT87"/>
</dbReference>
<reference evidence="9 10" key="1">
    <citation type="submission" date="2019-03" db="EMBL/GenBank/DDBJ databases">
        <title>Sequencing the genomes of 1000 actinobacteria strains.</title>
        <authorList>
            <person name="Klenk H.-P."/>
        </authorList>
    </citation>
    <scope>NUCLEOTIDE SEQUENCE [LARGE SCALE GENOMIC DNA]</scope>
    <source>
        <strain evidence="9 10">DSM 44969</strain>
    </source>
</reference>
<keyword evidence="10" id="KW-1185">Reference proteome</keyword>
<comment type="similarity">
    <text evidence="7">Belongs to the glycosyltransferase 87 family.</text>
</comment>
<evidence type="ECO:0000256" key="4">
    <source>
        <dbReference type="ARBA" id="ARBA00022692"/>
    </source>
</evidence>
<evidence type="ECO:0000256" key="8">
    <source>
        <dbReference type="SAM" id="Phobius"/>
    </source>
</evidence>
<gene>
    <name evidence="9" type="ORF">EV378_4734</name>
</gene>
<comment type="subcellular location">
    <subcellularLocation>
        <location evidence="1">Cell membrane</location>
        <topology evidence="1">Multi-pass membrane protein</topology>
    </subcellularLocation>
</comment>
<evidence type="ECO:0000256" key="5">
    <source>
        <dbReference type="ARBA" id="ARBA00022989"/>
    </source>
</evidence>
<keyword evidence="2" id="KW-1003">Cell membrane</keyword>
<comment type="caution">
    <text evidence="9">The sequence shown here is derived from an EMBL/GenBank/DDBJ whole genome shotgun (WGS) entry which is preliminary data.</text>
</comment>
<name>A0A4R1HIJ3_PSEEN</name>
<feature type="transmembrane region" description="Helical" evidence="8">
    <location>
        <begin position="314"/>
        <end position="332"/>
    </location>
</feature>